<accession>A0A392R9C6</accession>
<sequence length="45" mass="4629">MPDDVTVAITAASVRCDIDGEECDIALSVKASACGVALVYKEDSP</sequence>
<reference evidence="1 2" key="1">
    <citation type="journal article" date="2018" name="Front. Plant Sci.">
        <title>Red Clover (Trifolium pratense) and Zigzag Clover (T. medium) - A Picture of Genomic Similarities and Differences.</title>
        <authorList>
            <person name="Dluhosova J."/>
            <person name="Istvanek J."/>
            <person name="Nedelnik J."/>
            <person name="Repkova J."/>
        </authorList>
    </citation>
    <scope>NUCLEOTIDE SEQUENCE [LARGE SCALE GENOMIC DNA]</scope>
    <source>
        <strain evidence="2">cv. 10/8</strain>
        <tissue evidence="1">Leaf</tissue>
    </source>
</reference>
<evidence type="ECO:0000313" key="2">
    <source>
        <dbReference type="Proteomes" id="UP000265520"/>
    </source>
</evidence>
<name>A0A392R9C6_9FABA</name>
<dbReference type="Proteomes" id="UP000265520">
    <property type="component" value="Unassembled WGS sequence"/>
</dbReference>
<comment type="caution">
    <text evidence="1">The sequence shown here is derived from an EMBL/GenBank/DDBJ whole genome shotgun (WGS) entry which is preliminary data.</text>
</comment>
<dbReference type="AlphaFoldDB" id="A0A392R9C6"/>
<protein>
    <submittedName>
        <fullName evidence="1">Uncharacterized protein</fullName>
    </submittedName>
</protein>
<evidence type="ECO:0000313" key="1">
    <source>
        <dbReference type="EMBL" id="MCI32634.1"/>
    </source>
</evidence>
<proteinExistence type="predicted"/>
<dbReference type="EMBL" id="LXQA010197397">
    <property type="protein sequence ID" value="MCI32634.1"/>
    <property type="molecule type" value="Genomic_DNA"/>
</dbReference>
<organism evidence="1 2">
    <name type="scientific">Trifolium medium</name>
    <dbReference type="NCBI Taxonomy" id="97028"/>
    <lineage>
        <taxon>Eukaryota</taxon>
        <taxon>Viridiplantae</taxon>
        <taxon>Streptophyta</taxon>
        <taxon>Embryophyta</taxon>
        <taxon>Tracheophyta</taxon>
        <taxon>Spermatophyta</taxon>
        <taxon>Magnoliopsida</taxon>
        <taxon>eudicotyledons</taxon>
        <taxon>Gunneridae</taxon>
        <taxon>Pentapetalae</taxon>
        <taxon>rosids</taxon>
        <taxon>fabids</taxon>
        <taxon>Fabales</taxon>
        <taxon>Fabaceae</taxon>
        <taxon>Papilionoideae</taxon>
        <taxon>50 kb inversion clade</taxon>
        <taxon>NPAAA clade</taxon>
        <taxon>Hologalegina</taxon>
        <taxon>IRL clade</taxon>
        <taxon>Trifolieae</taxon>
        <taxon>Trifolium</taxon>
    </lineage>
</organism>
<keyword evidence="2" id="KW-1185">Reference proteome</keyword>